<evidence type="ECO:0000313" key="1">
    <source>
        <dbReference type="EMBL" id="KAK1725298.1"/>
    </source>
</evidence>
<proteinExistence type="predicted"/>
<dbReference type="RefSeq" id="XP_060365353.1">
    <property type="nucleotide sequence ID" value="XM_060512846.1"/>
</dbReference>
<evidence type="ECO:0000313" key="2">
    <source>
        <dbReference type="Proteomes" id="UP001244207"/>
    </source>
</evidence>
<gene>
    <name evidence="1" type="ORF">BDZ83DRAFT_730536</name>
</gene>
<reference evidence="1" key="1">
    <citation type="submission" date="2021-12" db="EMBL/GenBank/DDBJ databases">
        <title>Comparative genomics, transcriptomics and evolutionary studies reveal genomic signatures of adaptation to plant cell wall in hemibiotrophic fungi.</title>
        <authorList>
            <consortium name="DOE Joint Genome Institute"/>
            <person name="Baroncelli R."/>
            <person name="Diaz J.F."/>
            <person name="Benocci T."/>
            <person name="Peng M."/>
            <person name="Battaglia E."/>
            <person name="Haridas S."/>
            <person name="Andreopoulos W."/>
            <person name="Labutti K."/>
            <person name="Pangilinan J."/>
            <person name="Floch G.L."/>
            <person name="Makela M.R."/>
            <person name="Henrissat B."/>
            <person name="Grigoriev I.V."/>
            <person name="Crouch J.A."/>
            <person name="De Vries R.P."/>
            <person name="Sukno S.A."/>
            <person name="Thon M.R."/>
        </authorList>
    </citation>
    <scope>NUCLEOTIDE SEQUENCE</scope>
    <source>
        <strain evidence="1">CBS 112980</strain>
    </source>
</reference>
<dbReference type="Proteomes" id="UP001244207">
    <property type="component" value="Unassembled WGS sequence"/>
</dbReference>
<dbReference type="EMBL" id="JAHMHS010000043">
    <property type="protein sequence ID" value="KAK1725298.1"/>
    <property type="molecule type" value="Genomic_DNA"/>
</dbReference>
<comment type="caution">
    <text evidence="1">The sequence shown here is derived from an EMBL/GenBank/DDBJ whole genome shotgun (WGS) entry which is preliminary data.</text>
</comment>
<accession>A0AAD8UL40</accession>
<name>A0AAD8UL40_GLOAC</name>
<sequence length="163" mass="17209">MTPACLNPPTGQEMHQAEVAKVVVGEEVIAIGCLRDDAAFAIEDKDAGGSLVRSGHTEVTALSLRVKVDVCVLVVVVETVPTRVVIIGRGHSKTEEQNIDADAVRLMTDVIEDTREATLGTAKQDDVDCAYTIGAARCSRSSAPAMVGSLIISRRISPVEAPI</sequence>
<protein>
    <submittedName>
        <fullName evidence="1">Uncharacterized protein</fullName>
    </submittedName>
</protein>
<organism evidence="1 2">
    <name type="scientific">Glomerella acutata</name>
    <name type="common">Colletotrichum acutatum</name>
    <dbReference type="NCBI Taxonomy" id="27357"/>
    <lineage>
        <taxon>Eukaryota</taxon>
        <taxon>Fungi</taxon>
        <taxon>Dikarya</taxon>
        <taxon>Ascomycota</taxon>
        <taxon>Pezizomycotina</taxon>
        <taxon>Sordariomycetes</taxon>
        <taxon>Hypocreomycetidae</taxon>
        <taxon>Glomerellales</taxon>
        <taxon>Glomerellaceae</taxon>
        <taxon>Colletotrichum</taxon>
        <taxon>Colletotrichum acutatum species complex</taxon>
    </lineage>
</organism>
<dbReference type="AlphaFoldDB" id="A0AAD8UL40"/>
<keyword evidence="2" id="KW-1185">Reference proteome</keyword>
<dbReference type="GeneID" id="85396744"/>